<evidence type="ECO:0000313" key="2">
    <source>
        <dbReference type="Proteomes" id="UP001596410"/>
    </source>
</evidence>
<name>A0ABW2ENF2_9BACI</name>
<dbReference type="EMBL" id="JBHSZV010000037">
    <property type="protein sequence ID" value="MFC7062991.1"/>
    <property type="molecule type" value="Genomic_DNA"/>
</dbReference>
<reference evidence="2" key="1">
    <citation type="journal article" date="2019" name="Int. J. Syst. Evol. Microbiol.">
        <title>The Global Catalogue of Microorganisms (GCM) 10K type strain sequencing project: providing services to taxonomists for standard genome sequencing and annotation.</title>
        <authorList>
            <consortium name="The Broad Institute Genomics Platform"/>
            <consortium name="The Broad Institute Genome Sequencing Center for Infectious Disease"/>
            <person name="Wu L."/>
            <person name="Ma J."/>
        </authorList>
    </citation>
    <scope>NUCLEOTIDE SEQUENCE [LARGE SCALE GENOMIC DNA]</scope>
    <source>
        <strain evidence="2">CGMCC 4.1621</strain>
    </source>
</reference>
<proteinExistence type="predicted"/>
<dbReference type="Proteomes" id="UP001596410">
    <property type="component" value="Unassembled WGS sequence"/>
</dbReference>
<dbReference type="RefSeq" id="WP_204712313.1">
    <property type="nucleotide sequence ID" value="NZ_JBHSZV010000037.1"/>
</dbReference>
<accession>A0ABW2ENF2</accession>
<organism evidence="1 2">
    <name type="scientific">Halobacillus seohaensis</name>
    <dbReference type="NCBI Taxonomy" id="447421"/>
    <lineage>
        <taxon>Bacteria</taxon>
        <taxon>Bacillati</taxon>
        <taxon>Bacillota</taxon>
        <taxon>Bacilli</taxon>
        <taxon>Bacillales</taxon>
        <taxon>Bacillaceae</taxon>
        <taxon>Halobacillus</taxon>
    </lineage>
</organism>
<gene>
    <name evidence="1" type="ORF">ACFQIC_14255</name>
</gene>
<comment type="caution">
    <text evidence="1">The sequence shown here is derived from an EMBL/GenBank/DDBJ whole genome shotgun (WGS) entry which is preliminary data.</text>
</comment>
<keyword evidence="2" id="KW-1185">Reference proteome</keyword>
<evidence type="ECO:0000313" key="1">
    <source>
        <dbReference type="EMBL" id="MFC7062991.1"/>
    </source>
</evidence>
<sequence length="74" mass="8551">MATTQSFFLPLINSLRDLLKSVAKVFPAWYSIICRIKRAAQGNTATEKHHEKVVDLKLTTWYIYLVAVLKRQTN</sequence>
<protein>
    <submittedName>
        <fullName evidence="1">Uncharacterized protein</fullName>
    </submittedName>
</protein>